<dbReference type="AlphaFoldDB" id="A0A2W4XNJ0"/>
<reference evidence="2" key="1">
    <citation type="submission" date="2018-04" db="EMBL/GenBank/DDBJ databases">
        <authorList>
            <person name="Cornet L."/>
        </authorList>
    </citation>
    <scope>NUCLEOTIDE SEQUENCE [LARGE SCALE GENOMIC DNA]</scope>
</reference>
<evidence type="ECO:0008006" key="3">
    <source>
        <dbReference type="Google" id="ProtNLM"/>
    </source>
</evidence>
<accession>A0A2W4XNJ0</accession>
<dbReference type="EMBL" id="QBMN01000281">
    <property type="protein sequence ID" value="PZO32998.1"/>
    <property type="molecule type" value="Genomic_DNA"/>
</dbReference>
<evidence type="ECO:0000313" key="2">
    <source>
        <dbReference type="Proteomes" id="UP000249081"/>
    </source>
</evidence>
<reference evidence="1 2" key="2">
    <citation type="submission" date="2018-06" db="EMBL/GenBank/DDBJ databases">
        <title>Metagenomic assembly of (sub)arctic Cyanobacteria and their associated microbiome from non-axenic cultures.</title>
        <authorList>
            <person name="Baurain D."/>
        </authorList>
    </citation>
    <scope>NUCLEOTIDE SEQUENCE [LARGE SCALE GENOMIC DNA]</scope>
    <source>
        <strain evidence="1">ULC041bin1</strain>
    </source>
</reference>
<dbReference type="InterPro" id="IPR036583">
    <property type="entry name" value="23S_rRNA_IVS_sf"/>
</dbReference>
<comment type="caution">
    <text evidence="1">The sequence shown here is derived from an EMBL/GenBank/DDBJ whole genome shotgun (WGS) entry which is preliminary data.</text>
</comment>
<dbReference type="Proteomes" id="UP000249081">
    <property type="component" value="Unassembled WGS sequence"/>
</dbReference>
<sequence length="50" mass="5766">MGNGVVRRHEDLEVYQVAFEAAMQIFELSRKFPVKERYSLTEPTIAFSAC</sequence>
<dbReference type="Gene3D" id="1.20.1440.60">
    <property type="entry name" value="23S rRNA-intervening sequence"/>
    <property type="match status" value="1"/>
</dbReference>
<name>A0A2W4XNJ0_9CYAN</name>
<dbReference type="SUPFAM" id="SSF158446">
    <property type="entry name" value="IVS-encoded protein-like"/>
    <property type="match status" value="1"/>
</dbReference>
<gene>
    <name evidence="1" type="ORF">DCF17_22480</name>
</gene>
<organism evidence="1 2">
    <name type="scientific">Shackletoniella antarctica</name>
    <dbReference type="NCBI Taxonomy" id="268115"/>
    <lineage>
        <taxon>Bacteria</taxon>
        <taxon>Bacillati</taxon>
        <taxon>Cyanobacteriota</taxon>
        <taxon>Cyanophyceae</taxon>
        <taxon>Oculatellales</taxon>
        <taxon>Oculatellaceae</taxon>
        <taxon>Shackletoniella</taxon>
    </lineage>
</organism>
<protein>
    <recommendedName>
        <fullName evidence="3">Four helix bundle protein</fullName>
    </recommendedName>
</protein>
<evidence type="ECO:0000313" key="1">
    <source>
        <dbReference type="EMBL" id="PZO32998.1"/>
    </source>
</evidence>
<proteinExistence type="predicted"/>